<reference evidence="2" key="1">
    <citation type="submission" date="2023-07" db="EMBL/GenBank/DDBJ databases">
        <authorList>
            <person name="Yue Y."/>
        </authorList>
    </citation>
    <scope>NUCLEOTIDE SEQUENCE [LARGE SCALE GENOMIC DNA]</scope>
    <source>
        <strain evidence="2">D23</strain>
    </source>
</reference>
<gene>
    <name evidence="1" type="ORF">LBU54_14260</name>
</gene>
<comment type="caution">
    <text evidence="1">The sequence shown here is derived from an EMBL/GenBank/DDBJ whole genome shotgun (WGS) entry which is preliminary data.</text>
</comment>
<protein>
    <recommendedName>
        <fullName evidence="3">MORN repeat protein</fullName>
    </recommendedName>
</protein>
<dbReference type="SUPFAM" id="SSF82185">
    <property type="entry name" value="Histone H3 K4-specific methyltransferase SET7/9 N-terminal domain"/>
    <property type="match status" value="1"/>
</dbReference>
<sequence length="312" mass="35954">MKNIIIILISVISFQSFGQETSENTINIDSLFNSIIKNPETKLDRNNYPKGVVKEFYELQQKKDKWTAFKEYYSNGKIKEKGVFLNGDYFNLWTVYNEKGDVISEIDYSDSKIIIGNQLGFDKLLNNCKSKSDNLINEHFGIDSGIKLNASRSYWYSENNSGTWFEKRDEQPTEFLLRYSLFVSEFNSFGIIELHFDSDLNLIEKETKGLPKIKPYQFNISYDKAMEIAKSKNYGSINHKNAFTESEYLDLEFDNDNDTYNWVISNVIKTKSLENENGKGGTINGIGTTLSIDCQTGNIEETKFEQSIIISH</sequence>
<evidence type="ECO:0000313" key="2">
    <source>
        <dbReference type="Proteomes" id="UP001198901"/>
    </source>
</evidence>
<proteinExistence type="predicted"/>
<dbReference type="Gene3D" id="3.90.930.1">
    <property type="match status" value="1"/>
</dbReference>
<accession>A0ABS7XUQ9</accession>
<dbReference type="Proteomes" id="UP001198901">
    <property type="component" value="Unassembled WGS sequence"/>
</dbReference>
<dbReference type="RefSeq" id="WP_224531482.1">
    <property type="nucleotide sequence ID" value="NZ_JAIUJR010000011.1"/>
</dbReference>
<evidence type="ECO:0000313" key="1">
    <source>
        <dbReference type="EMBL" id="MCA0133757.1"/>
    </source>
</evidence>
<evidence type="ECO:0008006" key="3">
    <source>
        <dbReference type="Google" id="ProtNLM"/>
    </source>
</evidence>
<keyword evidence="2" id="KW-1185">Reference proteome</keyword>
<dbReference type="EMBL" id="JAIUJR010000011">
    <property type="protein sequence ID" value="MCA0133757.1"/>
    <property type="molecule type" value="Genomic_DNA"/>
</dbReference>
<organism evidence="1 2">
    <name type="scientific">Winogradskyella alexanderae</name>
    <dbReference type="NCBI Taxonomy" id="2877123"/>
    <lineage>
        <taxon>Bacteria</taxon>
        <taxon>Pseudomonadati</taxon>
        <taxon>Bacteroidota</taxon>
        <taxon>Flavobacteriia</taxon>
        <taxon>Flavobacteriales</taxon>
        <taxon>Flavobacteriaceae</taxon>
        <taxon>Winogradskyella</taxon>
    </lineage>
</organism>
<name>A0ABS7XUQ9_9FLAO</name>